<evidence type="ECO:0000313" key="10">
    <source>
        <dbReference type="EMBL" id="KAK8898677.1"/>
    </source>
</evidence>
<dbReference type="PROSITE" id="PS00108">
    <property type="entry name" value="PROTEIN_KINASE_ST"/>
    <property type="match status" value="1"/>
</dbReference>
<reference evidence="10 11" key="1">
    <citation type="submission" date="2024-04" db="EMBL/GenBank/DDBJ databases">
        <title>Tritrichomonas musculus Genome.</title>
        <authorList>
            <person name="Alves-Ferreira E."/>
            <person name="Grigg M."/>
            <person name="Lorenzi H."/>
            <person name="Galac M."/>
        </authorList>
    </citation>
    <scope>NUCLEOTIDE SEQUENCE [LARGE SCALE GENOMIC DNA]</scope>
    <source>
        <strain evidence="10 11">EAF2021</strain>
    </source>
</reference>
<dbReference type="PANTHER" id="PTHR24346">
    <property type="entry name" value="MAP/MICROTUBULE AFFINITY-REGULATING KINASE"/>
    <property type="match status" value="1"/>
</dbReference>
<evidence type="ECO:0000256" key="6">
    <source>
        <dbReference type="PROSITE-ProRule" id="PRU10141"/>
    </source>
</evidence>
<protein>
    <recommendedName>
        <fullName evidence="9">Protein kinase domain-containing protein</fullName>
    </recommendedName>
</protein>
<dbReference type="PROSITE" id="PS00107">
    <property type="entry name" value="PROTEIN_KINASE_ATP"/>
    <property type="match status" value="1"/>
</dbReference>
<dbReference type="Pfam" id="PF00069">
    <property type="entry name" value="Pkinase"/>
    <property type="match status" value="1"/>
</dbReference>
<dbReference type="EMBL" id="JAPFFF010000001">
    <property type="protein sequence ID" value="KAK8898677.1"/>
    <property type="molecule type" value="Genomic_DNA"/>
</dbReference>
<feature type="compositionally biased region" description="Polar residues" evidence="8">
    <location>
        <begin position="369"/>
        <end position="379"/>
    </location>
</feature>
<name>A0ABR2L601_9EUKA</name>
<dbReference type="InterPro" id="IPR011009">
    <property type="entry name" value="Kinase-like_dom_sf"/>
</dbReference>
<dbReference type="PROSITE" id="PS50011">
    <property type="entry name" value="PROTEIN_KINASE_DOM"/>
    <property type="match status" value="1"/>
</dbReference>
<accession>A0ABR2L601</accession>
<proteinExistence type="inferred from homology"/>
<feature type="compositionally biased region" description="Polar residues" evidence="8">
    <location>
        <begin position="463"/>
        <end position="480"/>
    </location>
</feature>
<evidence type="ECO:0000313" key="11">
    <source>
        <dbReference type="Proteomes" id="UP001470230"/>
    </source>
</evidence>
<keyword evidence="1 7" id="KW-0723">Serine/threonine-protein kinase</keyword>
<keyword evidence="4" id="KW-0418">Kinase</keyword>
<evidence type="ECO:0000256" key="1">
    <source>
        <dbReference type="ARBA" id="ARBA00022527"/>
    </source>
</evidence>
<dbReference type="PANTHER" id="PTHR24346:SF82">
    <property type="entry name" value="KP78A-RELATED"/>
    <property type="match status" value="1"/>
</dbReference>
<dbReference type="CDD" id="cd14003">
    <property type="entry name" value="STKc_AMPK-like"/>
    <property type="match status" value="1"/>
</dbReference>
<evidence type="ECO:0000256" key="4">
    <source>
        <dbReference type="ARBA" id="ARBA00022777"/>
    </source>
</evidence>
<dbReference type="Proteomes" id="UP001470230">
    <property type="component" value="Unassembled WGS sequence"/>
</dbReference>
<dbReference type="Gene3D" id="1.10.510.10">
    <property type="entry name" value="Transferase(Phosphotransferase) domain 1"/>
    <property type="match status" value="1"/>
</dbReference>
<feature type="region of interest" description="Disordered" evidence="8">
    <location>
        <begin position="369"/>
        <end position="406"/>
    </location>
</feature>
<organism evidence="10 11">
    <name type="scientific">Tritrichomonas musculus</name>
    <dbReference type="NCBI Taxonomy" id="1915356"/>
    <lineage>
        <taxon>Eukaryota</taxon>
        <taxon>Metamonada</taxon>
        <taxon>Parabasalia</taxon>
        <taxon>Tritrichomonadida</taxon>
        <taxon>Tritrichomonadidae</taxon>
        <taxon>Tritrichomonas</taxon>
    </lineage>
</organism>
<dbReference type="InterPro" id="IPR017441">
    <property type="entry name" value="Protein_kinase_ATP_BS"/>
</dbReference>
<dbReference type="SMART" id="SM00220">
    <property type="entry name" value="S_TKc"/>
    <property type="match status" value="1"/>
</dbReference>
<keyword evidence="5 6" id="KW-0067">ATP-binding</keyword>
<keyword evidence="11" id="KW-1185">Reference proteome</keyword>
<feature type="domain" description="Protein kinase" evidence="9">
    <location>
        <begin position="14"/>
        <end position="267"/>
    </location>
</feature>
<dbReference type="InterPro" id="IPR000719">
    <property type="entry name" value="Prot_kinase_dom"/>
</dbReference>
<keyword evidence="2" id="KW-0808">Transferase</keyword>
<comment type="caution">
    <text evidence="10">The sequence shown here is derived from an EMBL/GenBank/DDBJ whole genome shotgun (WGS) entry which is preliminary data.</text>
</comment>
<evidence type="ECO:0000256" key="3">
    <source>
        <dbReference type="ARBA" id="ARBA00022741"/>
    </source>
</evidence>
<evidence type="ECO:0000259" key="9">
    <source>
        <dbReference type="PROSITE" id="PS50011"/>
    </source>
</evidence>
<evidence type="ECO:0000256" key="8">
    <source>
        <dbReference type="SAM" id="MobiDB-lite"/>
    </source>
</evidence>
<feature type="binding site" evidence="6">
    <location>
        <position position="43"/>
    </location>
    <ligand>
        <name>ATP</name>
        <dbReference type="ChEBI" id="CHEBI:30616"/>
    </ligand>
</feature>
<dbReference type="InterPro" id="IPR008271">
    <property type="entry name" value="Ser/Thr_kinase_AS"/>
</dbReference>
<keyword evidence="3 6" id="KW-0547">Nucleotide-binding</keyword>
<feature type="compositionally biased region" description="Basic residues" evidence="8">
    <location>
        <begin position="481"/>
        <end position="492"/>
    </location>
</feature>
<comment type="similarity">
    <text evidence="7">Belongs to the protein kinase superfamily.</text>
</comment>
<evidence type="ECO:0000256" key="7">
    <source>
        <dbReference type="RuleBase" id="RU000304"/>
    </source>
</evidence>
<sequence length="492" mass="56059">MSQSVMMPARIGSYVFRGTIGEGAFSIVKLAVNEETQNYFACKIVPKTRLQHGNLQHRFEEEIRINQQMHNPGIVNIYDILKDNFNFYIMMEFCPHGELFQFIVDRKRVSEDDSKPLIKQLLETLDYIHKMNVAHRDLKPENILIDQLGRLKISDFGLSSFLDRNGLVTTPCGSPCYASPECVSGNGPYNGVTNDVWSIGVICYVMLTGFLPWTKRNQTQLFEQIKKGEYKVPDFLSENAQSFIVGLMTVDYTKRLTIQQALEHPFLAGTVLNLLPLATVTPIISLKRVDQFFDKDIKNFNDSDVFQTVSDTNSMSRISLTYDKALREITEKVPLVFRKKSNLAIPQFPNLNLNSGREEKAKSHNYSLKNNRATTSRPDNTPFHIPLNSGRSTDSKKRGNIKGHSSNYNTKDFALEDEKFISVPKMPTAVNVVMKAYKEKQMKQQQQQMEEEGTMKRPRHRLLSQQKVSTAPSSKASVSKNVKRPTVKKISI</sequence>
<dbReference type="SUPFAM" id="SSF56112">
    <property type="entry name" value="Protein kinase-like (PK-like)"/>
    <property type="match status" value="1"/>
</dbReference>
<feature type="region of interest" description="Disordered" evidence="8">
    <location>
        <begin position="441"/>
        <end position="492"/>
    </location>
</feature>
<gene>
    <name evidence="10" type="ORF">M9Y10_000969</name>
</gene>
<evidence type="ECO:0000256" key="5">
    <source>
        <dbReference type="ARBA" id="ARBA00022840"/>
    </source>
</evidence>
<evidence type="ECO:0000256" key="2">
    <source>
        <dbReference type="ARBA" id="ARBA00022679"/>
    </source>
</evidence>